<reference evidence="1 2" key="1">
    <citation type="submission" date="2023-02" db="EMBL/GenBank/DDBJ databases">
        <title>LHISI_Scaffold_Assembly.</title>
        <authorList>
            <person name="Stuart O.P."/>
            <person name="Cleave R."/>
            <person name="Magrath M.J.L."/>
            <person name="Mikheyev A.S."/>
        </authorList>
    </citation>
    <scope>NUCLEOTIDE SEQUENCE [LARGE SCALE GENOMIC DNA]</scope>
    <source>
        <strain evidence="1">Daus_M_001</strain>
        <tissue evidence="1">Leg muscle</tissue>
    </source>
</reference>
<evidence type="ECO:0000313" key="2">
    <source>
        <dbReference type="Proteomes" id="UP001159363"/>
    </source>
</evidence>
<proteinExistence type="predicted"/>
<organism evidence="1 2">
    <name type="scientific">Dryococelus australis</name>
    <dbReference type="NCBI Taxonomy" id="614101"/>
    <lineage>
        <taxon>Eukaryota</taxon>
        <taxon>Metazoa</taxon>
        <taxon>Ecdysozoa</taxon>
        <taxon>Arthropoda</taxon>
        <taxon>Hexapoda</taxon>
        <taxon>Insecta</taxon>
        <taxon>Pterygota</taxon>
        <taxon>Neoptera</taxon>
        <taxon>Polyneoptera</taxon>
        <taxon>Phasmatodea</taxon>
        <taxon>Verophasmatodea</taxon>
        <taxon>Anareolatae</taxon>
        <taxon>Phasmatidae</taxon>
        <taxon>Eurycanthinae</taxon>
        <taxon>Dryococelus</taxon>
    </lineage>
</organism>
<evidence type="ECO:0000313" key="1">
    <source>
        <dbReference type="EMBL" id="KAJ8888924.1"/>
    </source>
</evidence>
<dbReference type="PANTHER" id="PTHR46880">
    <property type="entry name" value="RAS-ASSOCIATING DOMAIN-CONTAINING PROTEIN"/>
    <property type="match status" value="1"/>
</dbReference>
<dbReference type="SUPFAM" id="SSF53098">
    <property type="entry name" value="Ribonuclease H-like"/>
    <property type="match status" value="1"/>
</dbReference>
<comment type="caution">
    <text evidence="1">The sequence shown here is derived from an EMBL/GenBank/DDBJ whole genome shotgun (WGS) entry which is preliminary data.</text>
</comment>
<gene>
    <name evidence="1" type="ORF">PR048_008418</name>
</gene>
<dbReference type="Proteomes" id="UP001159363">
    <property type="component" value="Chromosome 3"/>
</dbReference>
<sequence>MLLNQIKVLDCDQYPADLPVGFQLNAAKIKNAYWDYLDNSHCIPKELNELMNCTKLIACSSAECERGFSLMNIIVSPTRNRLLIPRVSSLMFIKLHGPSLKDWNPEPYISTWLRSHHSEDNTRTRVAKERHHYAEQNVYAGLC</sequence>
<dbReference type="PANTHER" id="PTHR46880:SF5">
    <property type="entry name" value="DUF4371 DOMAIN-CONTAINING PROTEIN"/>
    <property type="match status" value="1"/>
</dbReference>
<evidence type="ECO:0008006" key="3">
    <source>
        <dbReference type="Google" id="ProtNLM"/>
    </source>
</evidence>
<keyword evidence="2" id="KW-1185">Reference proteome</keyword>
<dbReference type="EMBL" id="JARBHB010000003">
    <property type="protein sequence ID" value="KAJ8888924.1"/>
    <property type="molecule type" value="Genomic_DNA"/>
</dbReference>
<accession>A0ABQ9HXV2</accession>
<name>A0ABQ9HXV2_9NEOP</name>
<dbReference type="InterPro" id="IPR012337">
    <property type="entry name" value="RNaseH-like_sf"/>
</dbReference>
<protein>
    <recommendedName>
        <fullName evidence="3">HAT C-terminal dimerisation domain-containing protein</fullName>
    </recommendedName>
</protein>